<feature type="transmembrane region" description="Helical" evidence="1">
    <location>
        <begin position="259"/>
        <end position="280"/>
    </location>
</feature>
<proteinExistence type="predicted"/>
<keyword evidence="3" id="KW-1185">Reference proteome</keyword>
<dbReference type="AlphaFoldDB" id="E1R351"/>
<dbReference type="Proteomes" id="UP000002318">
    <property type="component" value="Chromosome"/>
</dbReference>
<keyword evidence="1" id="KW-0472">Membrane</keyword>
<dbReference type="eggNOG" id="COG3238">
    <property type="taxonomic scope" value="Bacteria"/>
</dbReference>
<feature type="transmembrane region" description="Helical" evidence="1">
    <location>
        <begin position="39"/>
        <end position="59"/>
    </location>
</feature>
<feature type="transmembrane region" description="Helical" evidence="1">
    <location>
        <begin position="129"/>
        <end position="147"/>
    </location>
</feature>
<organism evidence="2 3">
    <name type="scientific">Sediminispirochaeta smaragdinae (strain DSM 11293 / JCM 15392 / SEBR 4228)</name>
    <name type="common">Spirochaeta smaragdinae</name>
    <dbReference type="NCBI Taxonomy" id="573413"/>
    <lineage>
        <taxon>Bacteria</taxon>
        <taxon>Pseudomonadati</taxon>
        <taxon>Spirochaetota</taxon>
        <taxon>Spirochaetia</taxon>
        <taxon>Spirochaetales</taxon>
        <taxon>Spirochaetaceae</taxon>
        <taxon>Sediminispirochaeta</taxon>
    </lineage>
</organism>
<dbReference type="OrthoDB" id="9097160at2"/>
<evidence type="ECO:0000313" key="3">
    <source>
        <dbReference type="Proteomes" id="UP000002318"/>
    </source>
</evidence>
<keyword evidence="1" id="KW-0812">Transmembrane</keyword>
<feature type="transmembrane region" description="Helical" evidence="1">
    <location>
        <begin position="71"/>
        <end position="92"/>
    </location>
</feature>
<protein>
    <recommendedName>
        <fullName evidence="4">DMT family transporter</fullName>
    </recommendedName>
</protein>
<name>E1R351_SEDSS</name>
<dbReference type="InterPro" id="IPR006750">
    <property type="entry name" value="YdcZ"/>
</dbReference>
<dbReference type="Pfam" id="PF04657">
    <property type="entry name" value="DMT_YdcZ"/>
    <property type="match status" value="2"/>
</dbReference>
<dbReference type="GO" id="GO:0005886">
    <property type="term" value="C:plasma membrane"/>
    <property type="evidence" value="ECO:0007669"/>
    <property type="project" value="TreeGrafter"/>
</dbReference>
<dbReference type="PANTHER" id="PTHR34821:SF2">
    <property type="entry name" value="INNER MEMBRANE PROTEIN YDCZ"/>
    <property type="match status" value="1"/>
</dbReference>
<dbReference type="EMBL" id="CP002116">
    <property type="protein sequence ID" value="ADK81237.1"/>
    <property type="molecule type" value="Genomic_DNA"/>
</dbReference>
<dbReference type="STRING" id="573413.Spirs_2117"/>
<dbReference type="RefSeq" id="WP_013254701.1">
    <property type="nucleotide sequence ID" value="NC_014364.1"/>
</dbReference>
<accession>E1R351</accession>
<feature type="transmembrane region" description="Helical" evidence="1">
    <location>
        <begin position="230"/>
        <end position="253"/>
    </location>
</feature>
<dbReference type="PANTHER" id="PTHR34821">
    <property type="entry name" value="INNER MEMBRANE PROTEIN YDCZ"/>
    <property type="match status" value="1"/>
</dbReference>
<dbReference type="KEGG" id="ssm:Spirs_2117"/>
<evidence type="ECO:0008006" key="4">
    <source>
        <dbReference type="Google" id="ProtNLM"/>
    </source>
</evidence>
<feature type="transmembrane region" description="Helical" evidence="1">
    <location>
        <begin position="159"/>
        <end position="178"/>
    </location>
</feature>
<gene>
    <name evidence="2" type="ordered locus">Spirs_2117</name>
</gene>
<evidence type="ECO:0000313" key="2">
    <source>
        <dbReference type="EMBL" id="ADK81237.1"/>
    </source>
</evidence>
<sequence length="305" mass="32732">MQTILYLSFGILIGMLFPVPASFSSHLSSYSKTPLTPSFIAFGVGTMLSLLLNLIINPASLLGGIDFSYPAYIYIGGALAGVGYNVANILLFSKIGASIAAIITITGQMAAGIIIDHFGLFGITEKVISAQRVIGILIMLYAVYLIQKEKGNFKRSSQIGWIVMGVFSGSLPPLQAAINAKLRYATGSILSATCISFFVGTLILIALILLSEKRLEFPIFDENKQRIPVYYYLSGIFGIIIVGGNIILIPILGSVLTSMVFILGQIAMSLIIDQVGLFHLQKRSVTKTKIAALALIVTGILFAKI</sequence>
<dbReference type="HOGENOM" id="CLU_068878_0_1_12"/>
<evidence type="ECO:0000256" key="1">
    <source>
        <dbReference type="SAM" id="Phobius"/>
    </source>
</evidence>
<feature type="transmembrane region" description="Helical" evidence="1">
    <location>
        <begin position="99"/>
        <end position="123"/>
    </location>
</feature>
<feature type="transmembrane region" description="Helical" evidence="1">
    <location>
        <begin position="184"/>
        <end position="210"/>
    </location>
</feature>
<keyword evidence="1" id="KW-1133">Transmembrane helix</keyword>
<feature type="transmembrane region" description="Helical" evidence="1">
    <location>
        <begin position="6"/>
        <end position="27"/>
    </location>
</feature>
<reference evidence="2 3" key="1">
    <citation type="journal article" date="2010" name="Stand. Genomic Sci.">
        <title>Complete genome sequence of Spirochaeta smaragdinae type strain (SEBR 4228).</title>
        <authorList>
            <person name="Mavromatis K."/>
            <person name="Yasawong M."/>
            <person name="Chertkov O."/>
            <person name="Lapidus A."/>
            <person name="Lucas S."/>
            <person name="Nolan M."/>
            <person name="Del Rio T.G."/>
            <person name="Tice H."/>
            <person name="Cheng J.F."/>
            <person name="Pitluck S."/>
            <person name="Liolios K."/>
            <person name="Ivanova N."/>
            <person name="Tapia R."/>
            <person name="Han C."/>
            <person name="Bruce D."/>
            <person name="Goodwin L."/>
            <person name="Pati A."/>
            <person name="Chen A."/>
            <person name="Palaniappan K."/>
            <person name="Land M."/>
            <person name="Hauser L."/>
            <person name="Chang Y.J."/>
            <person name="Jeffries C.D."/>
            <person name="Detter J.C."/>
            <person name="Rohde M."/>
            <person name="Brambilla E."/>
            <person name="Spring S."/>
            <person name="Goker M."/>
            <person name="Sikorski J."/>
            <person name="Woyke T."/>
            <person name="Bristow J."/>
            <person name="Eisen J.A."/>
            <person name="Markowitz V."/>
            <person name="Hugenholtz P."/>
            <person name="Klenk H.P."/>
            <person name="Kyrpides N.C."/>
        </authorList>
    </citation>
    <scope>NUCLEOTIDE SEQUENCE [LARGE SCALE GENOMIC DNA]</scope>
    <source>
        <strain evidence="3">DSM 11293 / JCM 15392 / SEBR 4228</strain>
    </source>
</reference>